<reference evidence="2 3" key="1">
    <citation type="submission" date="2018-01" db="EMBL/GenBank/DDBJ databases">
        <title>Whole genome analyses suggest that Burkholderia sensu lato contains two further novel genera in the rhizoxinica-symbiotica group Mycetohabitans gen. nov., and Trinickia gen. nov.: implications for the evolution of diazotrophy and nodulation in the Burkholderiaceae.</title>
        <authorList>
            <person name="Estrada-de los Santos P."/>
            <person name="Palmer M."/>
            <person name="Chavez-Ramirez B."/>
            <person name="Beukes C."/>
            <person name="Steenkamp E.T."/>
            <person name="Hirsch A.M."/>
            <person name="Manyaka P."/>
            <person name="Maluk M."/>
            <person name="Lafos M."/>
            <person name="Crook M."/>
            <person name="Gross E."/>
            <person name="Simon M.F."/>
            <person name="Bueno dos Reis Junior F."/>
            <person name="Poole P.S."/>
            <person name="Venter S.N."/>
            <person name="James E.K."/>
        </authorList>
    </citation>
    <scope>NUCLEOTIDE SEQUENCE [LARGE SCALE GENOMIC DNA]</scope>
    <source>
        <strain evidence="2 3">JPY 581</strain>
    </source>
</reference>
<gene>
    <name evidence="2" type="ORF">C0Z20_20310</name>
</gene>
<keyword evidence="3" id="KW-1185">Reference proteome</keyword>
<evidence type="ECO:0000313" key="2">
    <source>
        <dbReference type="EMBL" id="PMS35085.1"/>
    </source>
</evidence>
<feature type="region of interest" description="Disordered" evidence="1">
    <location>
        <begin position="123"/>
        <end position="208"/>
    </location>
</feature>
<dbReference type="AlphaFoldDB" id="A0A2N7X0R7"/>
<dbReference type="RefSeq" id="WP_051090147.1">
    <property type="nucleotide sequence ID" value="NZ_KB890220.1"/>
</dbReference>
<evidence type="ECO:0000313" key="3">
    <source>
        <dbReference type="Proteomes" id="UP000235777"/>
    </source>
</evidence>
<organism evidence="2 3">
    <name type="scientific">Trinickia symbiotica</name>
    <dbReference type="NCBI Taxonomy" id="863227"/>
    <lineage>
        <taxon>Bacteria</taxon>
        <taxon>Pseudomonadati</taxon>
        <taxon>Pseudomonadota</taxon>
        <taxon>Betaproteobacteria</taxon>
        <taxon>Burkholderiales</taxon>
        <taxon>Burkholderiaceae</taxon>
        <taxon>Trinickia</taxon>
    </lineage>
</organism>
<comment type="caution">
    <text evidence="2">The sequence shown here is derived from an EMBL/GenBank/DDBJ whole genome shotgun (WGS) entry which is preliminary data.</text>
</comment>
<feature type="compositionally biased region" description="Basic and acidic residues" evidence="1">
    <location>
        <begin position="133"/>
        <end position="145"/>
    </location>
</feature>
<protein>
    <recommendedName>
        <fullName evidence="4">General stress protein 17M-like domain-containing protein</fullName>
    </recommendedName>
</protein>
<dbReference type="Proteomes" id="UP000235777">
    <property type="component" value="Unassembled WGS sequence"/>
</dbReference>
<dbReference type="OrthoDB" id="581516at2"/>
<evidence type="ECO:0008006" key="4">
    <source>
        <dbReference type="Google" id="ProtNLM"/>
    </source>
</evidence>
<name>A0A2N7X0R7_9BURK</name>
<evidence type="ECO:0000256" key="1">
    <source>
        <dbReference type="SAM" id="MobiDB-lite"/>
    </source>
</evidence>
<dbReference type="STRING" id="863227.GCA_000373005_05773"/>
<sequence length="208" mass="22872">MQHTVIAFFDTYDAAERARDMLIAAGLTTESISLQTRCEPTYATDATTVAGKAHEDEGLLASIERFFESLFTTQPQRCETAQYAEAIRRGAVMLSVDAATDAQCQLAKTTLEGTSPIDIEERASTWSAPSEQALHERSPLEELGLRRSAPKAQPGGPVRSFAHTSAEPARRKTPEDPPLVPPKSVPDEYLQDEEEFEDKAHRNGSNRP</sequence>
<proteinExistence type="predicted"/>
<accession>A0A2N7X0R7</accession>
<dbReference type="EMBL" id="PNYC01000013">
    <property type="protein sequence ID" value="PMS35085.1"/>
    <property type="molecule type" value="Genomic_DNA"/>
</dbReference>